<evidence type="ECO:0000313" key="2">
    <source>
        <dbReference type="EMBL" id="RKF56650.1"/>
    </source>
</evidence>
<dbReference type="Pfam" id="PF20150">
    <property type="entry name" value="2EXR"/>
    <property type="match status" value="1"/>
</dbReference>
<keyword evidence="3" id="KW-1185">Reference proteome</keyword>
<dbReference type="PANTHER" id="PTHR35910">
    <property type="entry name" value="2EXR DOMAIN-CONTAINING PROTEIN"/>
    <property type="match status" value="1"/>
</dbReference>
<dbReference type="Proteomes" id="UP000286134">
    <property type="component" value="Unassembled WGS sequence"/>
</dbReference>
<evidence type="ECO:0000313" key="3">
    <source>
        <dbReference type="Proteomes" id="UP000286134"/>
    </source>
</evidence>
<gene>
    <name evidence="2" type="ORF">OnM2_080038</name>
</gene>
<reference evidence="2 3" key="1">
    <citation type="journal article" date="2018" name="BMC Genomics">
        <title>Comparative genome analyses reveal sequence features reflecting distinct modes of host-adaptation between dicot and monocot powdery mildew.</title>
        <authorList>
            <person name="Wu Y."/>
            <person name="Ma X."/>
            <person name="Pan Z."/>
            <person name="Kale S.D."/>
            <person name="Song Y."/>
            <person name="King H."/>
            <person name="Zhang Q."/>
            <person name="Presley C."/>
            <person name="Deng X."/>
            <person name="Wei C.I."/>
            <person name="Xiao S."/>
        </authorList>
    </citation>
    <scope>NUCLEOTIDE SEQUENCE [LARGE SCALE GENOMIC DNA]</scope>
    <source>
        <strain evidence="2">UMSG2</strain>
    </source>
</reference>
<dbReference type="OrthoDB" id="3473305at2759"/>
<protein>
    <recommendedName>
        <fullName evidence="1">2EXR domain-containing protein</fullName>
    </recommendedName>
</protein>
<feature type="domain" description="2EXR" evidence="1">
    <location>
        <begin position="83"/>
        <end position="168"/>
    </location>
</feature>
<name>A0A420HGV6_9PEZI</name>
<dbReference type="PANTHER" id="PTHR35910:SF6">
    <property type="entry name" value="2EXR DOMAIN-CONTAINING PROTEIN"/>
    <property type="match status" value="1"/>
</dbReference>
<organism evidence="2 3">
    <name type="scientific">Erysiphe neolycopersici</name>
    <dbReference type="NCBI Taxonomy" id="212602"/>
    <lineage>
        <taxon>Eukaryota</taxon>
        <taxon>Fungi</taxon>
        <taxon>Dikarya</taxon>
        <taxon>Ascomycota</taxon>
        <taxon>Pezizomycotina</taxon>
        <taxon>Leotiomycetes</taxon>
        <taxon>Erysiphales</taxon>
        <taxon>Erysiphaceae</taxon>
        <taxon>Erysiphe</taxon>
    </lineage>
</organism>
<dbReference type="EMBL" id="MCFK01008005">
    <property type="protein sequence ID" value="RKF56650.1"/>
    <property type="molecule type" value="Genomic_DNA"/>
</dbReference>
<dbReference type="AlphaFoldDB" id="A0A420HGV6"/>
<comment type="caution">
    <text evidence="2">The sequence shown here is derived from an EMBL/GenBank/DDBJ whole genome shotgun (WGS) entry which is preliminary data.</text>
</comment>
<dbReference type="InterPro" id="IPR045518">
    <property type="entry name" value="2EXR"/>
</dbReference>
<sequence>MKIINASKLSDESSLAIQIKELEQKIGLSRHCYKNMPTHIQRGYLFILQDFVEYHYSTYNHDVIEDIPREEEGFIEQNYVSNFPRFGDLPGELRLSIYELCFIPELGPKIHCVDERTSKVSKREAKFISNQPISPFLHVCRESRAHYLFVSKACFAFETFINFSVDTIYIPDFASREEQFPRFLECESAENIVKLAMRKDFYCNLPGREIMWHRYVDMVYALPQWKELTCVFNDNSSRAEVWQKHDLSFRDLSARQKRSGPGACERGFARLWASVLNRISTEIGLGQIHYRFAFPENF</sequence>
<evidence type="ECO:0000259" key="1">
    <source>
        <dbReference type="Pfam" id="PF20150"/>
    </source>
</evidence>
<accession>A0A420HGV6</accession>
<proteinExistence type="predicted"/>